<keyword evidence="2" id="KW-0489">Methyltransferase</keyword>
<dbReference type="RefSeq" id="WP_103684647.1">
    <property type="nucleotide sequence ID" value="NZ_PQGG01000028.1"/>
</dbReference>
<dbReference type="GO" id="GO:0032259">
    <property type="term" value="P:methylation"/>
    <property type="evidence" value="ECO:0007669"/>
    <property type="project" value="UniProtKB-KW"/>
</dbReference>
<dbReference type="OrthoDB" id="9801692at2"/>
<dbReference type="InterPro" id="IPR029063">
    <property type="entry name" value="SAM-dependent_MTases_sf"/>
</dbReference>
<dbReference type="SUPFAM" id="SSF53335">
    <property type="entry name" value="S-adenosyl-L-methionine-dependent methyltransferases"/>
    <property type="match status" value="1"/>
</dbReference>
<protein>
    <submittedName>
        <fullName evidence="2">Methyltransferase</fullName>
    </submittedName>
</protein>
<proteinExistence type="predicted"/>
<accession>A0A2S4HF38</accession>
<dbReference type="GO" id="GO:0008168">
    <property type="term" value="F:methyltransferase activity"/>
    <property type="evidence" value="ECO:0007669"/>
    <property type="project" value="UniProtKB-KW"/>
</dbReference>
<organism evidence="2 3">
    <name type="scientific">Zhongshania marina</name>
    <dbReference type="NCBI Taxonomy" id="2304603"/>
    <lineage>
        <taxon>Bacteria</taxon>
        <taxon>Pseudomonadati</taxon>
        <taxon>Pseudomonadota</taxon>
        <taxon>Gammaproteobacteria</taxon>
        <taxon>Cellvibrionales</taxon>
        <taxon>Spongiibacteraceae</taxon>
        <taxon>Zhongshania</taxon>
    </lineage>
</organism>
<dbReference type="AlphaFoldDB" id="A0A2S4HF38"/>
<dbReference type="InterPro" id="IPR016980">
    <property type="entry name" value="S-AdoMet-dep_MeTrfase_Alr7345"/>
</dbReference>
<comment type="caution">
    <text evidence="2">The sequence shown here is derived from an EMBL/GenBank/DDBJ whole genome shotgun (WGS) entry which is preliminary data.</text>
</comment>
<dbReference type="Gene3D" id="3.40.50.150">
    <property type="entry name" value="Vaccinia Virus protein VP39"/>
    <property type="match status" value="1"/>
</dbReference>
<name>A0A2S4HF38_9GAMM</name>
<sequence>MKLATVPVLIFSVFCGAAHSAPAVTDLKWAEVLNAEHRSEQNRSRDQYRNPLQTLIFFGVQPCDTVVELWPGGGGWYTEVLAPIVSDCGKLYTAQFANDSDVAFYSKARASFEAKLAAAPAVYGKVELTTLQPPKYSEIAPAGTADKVLTFRNVHNWLKAGVAENVFAAAFKVLKPGGILGVVEHRADADASLEVMVSSGYVSEKQVIALAESAGFLLLDSSEINANSKDNHHHPKGVWTLPPSLRLGDKDREKYLAIGESDRMTLKFGKPVHE</sequence>
<reference evidence="2" key="1">
    <citation type="submission" date="2018-01" db="EMBL/GenBank/DDBJ databases">
        <authorList>
            <person name="Yu X.-D."/>
        </authorList>
    </citation>
    <scope>NUCLEOTIDE SEQUENCE</scope>
    <source>
        <strain evidence="2">ZX-21</strain>
    </source>
</reference>
<evidence type="ECO:0000256" key="1">
    <source>
        <dbReference type="SAM" id="SignalP"/>
    </source>
</evidence>
<dbReference type="PIRSF" id="PIRSF031679">
    <property type="entry name" value="Mtase_Alr7345_prd"/>
    <property type="match status" value="1"/>
</dbReference>
<dbReference type="Proteomes" id="UP000237222">
    <property type="component" value="Unassembled WGS sequence"/>
</dbReference>
<feature type="signal peptide" evidence="1">
    <location>
        <begin position="1"/>
        <end position="20"/>
    </location>
</feature>
<evidence type="ECO:0000313" key="3">
    <source>
        <dbReference type="Proteomes" id="UP000237222"/>
    </source>
</evidence>
<keyword evidence="2" id="KW-0808">Transferase</keyword>
<feature type="chain" id="PRO_5015764113" evidence="1">
    <location>
        <begin position="21"/>
        <end position="274"/>
    </location>
</feature>
<dbReference type="EMBL" id="PQGG01000028">
    <property type="protein sequence ID" value="POP52588.1"/>
    <property type="molecule type" value="Genomic_DNA"/>
</dbReference>
<evidence type="ECO:0000313" key="2">
    <source>
        <dbReference type="EMBL" id="POP52588.1"/>
    </source>
</evidence>
<keyword evidence="1" id="KW-0732">Signal</keyword>
<gene>
    <name evidence="2" type="ORF">C0068_11590</name>
</gene>